<dbReference type="AlphaFoldDB" id="A0A8H4VWA4"/>
<comment type="caution">
    <text evidence="3">The sequence shown here is derived from an EMBL/GenBank/DDBJ whole genome shotgun (WGS) entry which is preliminary data.</text>
</comment>
<organism evidence="3 4">
    <name type="scientific">Agrocybe pediades</name>
    <dbReference type="NCBI Taxonomy" id="84607"/>
    <lineage>
        <taxon>Eukaryota</taxon>
        <taxon>Fungi</taxon>
        <taxon>Dikarya</taxon>
        <taxon>Basidiomycota</taxon>
        <taxon>Agaricomycotina</taxon>
        <taxon>Agaricomycetes</taxon>
        <taxon>Agaricomycetidae</taxon>
        <taxon>Agaricales</taxon>
        <taxon>Agaricineae</taxon>
        <taxon>Strophariaceae</taxon>
        <taxon>Agrocybe</taxon>
    </lineage>
</organism>
<evidence type="ECO:0008006" key="5">
    <source>
        <dbReference type="Google" id="ProtNLM"/>
    </source>
</evidence>
<feature type="region of interest" description="Disordered" evidence="1">
    <location>
        <begin position="110"/>
        <end position="143"/>
    </location>
</feature>
<evidence type="ECO:0000313" key="4">
    <source>
        <dbReference type="Proteomes" id="UP000521872"/>
    </source>
</evidence>
<proteinExistence type="predicted"/>
<dbReference type="EMBL" id="JAACJL010000002">
    <property type="protein sequence ID" value="KAF4622289.1"/>
    <property type="molecule type" value="Genomic_DNA"/>
</dbReference>
<dbReference type="PROSITE" id="PS51257">
    <property type="entry name" value="PROKAR_LIPOPROTEIN"/>
    <property type="match status" value="1"/>
</dbReference>
<keyword evidence="2" id="KW-0732">Signal</keyword>
<accession>A0A8H4VWA4</accession>
<evidence type="ECO:0000256" key="2">
    <source>
        <dbReference type="SAM" id="SignalP"/>
    </source>
</evidence>
<evidence type="ECO:0000313" key="3">
    <source>
        <dbReference type="EMBL" id="KAF4622289.1"/>
    </source>
</evidence>
<reference evidence="3 4" key="1">
    <citation type="submission" date="2019-12" db="EMBL/GenBank/DDBJ databases">
        <authorList>
            <person name="Floudas D."/>
            <person name="Bentzer J."/>
            <person name="Ahren D."/>
            <person name="Johansson T."/>
            <person name="Persson P."/>
            <person name="Tunlid A."/>
        </authorList>
    </citation>
    <scope>NUCLEOTIDE SEQUENCE [LARGE SCALE GENOMIC DNA]</scope>
    <source>
        <strain evidence="3 4">CBS 102.39</strain>
    </source>
</reference>
<feature type="signal peptide" evidence="2">
    <location>
        <begin position="1"/>
        <end position="20"/>
    </location>
</feature>
<feature type="compositionally biased region" description="Polar residues" evidence="1">
    <location>
        <begin position="116"/>
        <end position="131"/>
    </location>
</feature>
<sequence>MRTTLIFFAVSLGLASCVSGGSTRHARLMMRQASTDACVSTCNTFLQQNCTTSECLCTSANQASLQACLNCLGSNAALQSEAANLDNAAAAFNAQCQGTAAVSAAVSLPSGDDVSGDNQTSAPPSEPTISASAAGPTDAPGQGGAGVSITGAAFTLPGSAVGISPSSTPSAAATQASGKSPSGAVLPVKNGRIILLASLSLVLPVLIF</sequence>
<gene>
    <name evidence="3" type="ORF">D9613_009491</name>
</gene>
<evidence type="ECO:0000256" key="1">
    <source>
        <dbReference type="SAM" id="MobiDB-lite"/>
    </source>
</evidence>
<keyword evidence="4" id="KW-1185">Reference proteome</keyword>
<dbReference type="Proteomes" id="UP000521872">
    <property type="component" value="Unassembled WGS sequence"/>
</dbReference>
<feature type="chain" id="PRO_5034393379" description="Extracellular membrane protein CFEM domain-containing protein" evidence="2">
    <location>
        <begin position="21"/>
        <end position="208"/>
    </location>
</feature>
<protein>
    <recommendedName>
        <fullName evidence="5">Extracellular membrane protein CFEM domain-containing protein</fullName>
    </recommendedName>
</protein>
<name>A0A8H4VWA4_9AGAR</name>